<dbReference type="SUPFAM" id="SSF53850">
    <property type="entry name" value="Periplasmic binding protein-like II"/>
    <property type="match status" value="1"/>
</dbReference>
<organism evidence="2 3">
    <name type="scientific">Paraglaciecola psychrophila 170</name>
    <dbReference type="NCBI Taxonomy" id="1129794"/>
    <lineage>
        <taxon>Bacteria</taxon>
        <taxon>Pseudomonadati</taxon>
        <taxon>Pseudomonadota</taxon>
        <taxon>Gammaproteobacteria</taxon>
        <taxon>Alteromonadales</taxon>
        <taxon>Alteromonadaceae</taxon>
        <taxon>Paraglaciecola</taxon>
    </lineage>
</organism>
<dbReference type="RefSeq" id="WP_007639533.1">
    <property type="nucleotide sequence ID" value="NC_020514.1"/>
</dbReference>
<dbReference type="Pfam" id="PF03466">
    <property type="entry name" value="LysR_substrate"/>
    <property type="match status" value="1"/>
</dbReference>
<dbReference type="STRING" id="1129794.C427_1334"/>
<gene>
    <name evidence="2" type="ORF">C427_1334</name>
</gene>
<feature type="domain" description="LysR substrate-binding" evidence="1">
    <location>
        <begin position="3"/>
        <end position="68"/>
    </location>
</feature>
<name>K6ZR81_9ALTE</name>
<dbReference type="EMBL" id="CP003837">
    <property type="protein sequence ID" value="AGH43443.1"/>
    <property type="molecule type" value="Genomic_DNA"/>
</dbReference>
<accession>K6ZR81</accession>
<dbReference type="PATRIC" id="fig|1129794.4.peg.1321"/>
<evidence type="ECO:0000259" key="1">
    <source>
        <dbReference type="Pfam" id="PF03466"/>
    </source>
</evidence>
<proteinExistence type="predicted"/>
<dbReference type="KEGG" id="gps:C427_1334"/>
<sequence>MQPSTLMRLGCPDDYSESVLPILVKLLHQQWPNLDLQITCTPSNRVKLMLDSGHLDPGIITRSADSEEGYFLKSSQGV</sequence>
<protein>
    <submittedName>
        <fullName evidence="2">LysR family transcriptional regulator</fullName>
    </submittedName>
</protein>
<dbReference type="HOGENOM" id="CLU_2618831_0_0_6"/>
<dbReference type="Proteomes" id="UP000011864">
    <property type="component" value="Chromosome"/>
</dbReference>
<dbReference type="AlphaFoldDB" id="K6ZR81"/>
<dbReference type="Gene3D" id="3.40.190.10">
    <property type="entry name" value="Periplasmic binding protein-like II"/>
    <property type="match status" value="1"/>
</dbReference>
<dbReference type="InterPro" id="IPR005119">
    <property type="entry name" value="LysR_subst-bd"/>
</dbReference>
<evidence type="ECO:0000313" key="2">
    <source>
        <dbReference type="EMBL" id="AGH43443.1"/>
    </source>
</evidence>
<evidence type="ECO:0000313" key="3">
    <source>
        <dbReference type="Proteomes" id="UP000011864"/>
    </source>
</evidence>
<keyword evidence="3" id="KW-1185">Reference proteome</keyword>
<reference evidence="2 3" key="1">
    <citation type="journal article" date="2013" name="Genome Announc.">
        <title>Complete Genome Sequence of Glaciecola psychrophila Strain 170T.</title>
        <authorList>
            <person name="Yin J."/>
            <person name="Chen J."/>
            <person name="Liu G."/>
            <person name="Yu Y."/>
            <person name="Song L."/>
            <person name="Wang X."/>
            <person name="Qu X."/>
        </authorList>
    </citation>
    <scope>NUCLEOTIDE SEQUENCE [LARGE SCALE GENOMIC DNA]</scope>
    <source>
        <strain evidence="2 3">170</strain>
    </source>
</reference>